<evidence type="ECO:0000256" key="2">
    <source>
        <dbReference type="ARBA" id="ARBA00009565"/>
    </source>
</evidence>
<feature type="transmembrane region" description="Helical" evidence="6">
    <location>
        <begin position="89"/>
        <end position="113"/>
    </location>
</feature>
<dbReference type="Pfam" id="PF04103">
    <property type="entry name" value="CD20"/>
    <property type="match status" value="1"/>
</dbReference>
<feature type="transmembrane region" description="Helical" evidence="6">
    <location>
        <begin position="60"/>
        <end position="77"/>
    </location>
</feature>
<name>A0A6P4XXL2_BRABE</name>
<keyword evidence="5 6" id="KW-0472">Membrane</keyword>
<dbReference type="GO" id="GO:0016020">
    <property type="term" value="C:membrane"/>
    <property type="evidence" value="ECO:0007669"/>
    <property type="project" value="UniProtKB-SubCell"/>
</dbReference>
<dbReference type="PANTHER" id="PTHR23320:SF165">
    <property type="entry name" value="MARVEL DOMAIN-CONTAINING PROTEIN"/>
    <property type="match status" value="1"/>
</dbReference>
<dbReference type="GeneID" id="109467769"/>
<feature type="transmembrane region" description="Helical" evidence="6">
    <location>
        <begin position="20"/>
        <end position="40"/>
    </location>
</feature>
<dbReference type="Proteomes" id="UP000515135">
    <property type="component" value="Unplaced"/>
</dbReference>
<evidence type="ECO:0000256" key="1">
    <source>
        <dbReference type="ARBA" id="ARBA00004141"/>
    </source>
</evidence>
<proteinExistence type="inferred from homology"/>
<evidence type="ECO:0000313" key="8">
    <source>
        <dbReference type="RefSeq" id="XP_019621380.1"/>
    </source>
</evidence>
<evidence type="ECO:0000313" key="7">
    <source>
        <dbReference type="Proteomes" id="UP000515135"/>
    </source>
</evidence>
<evidence type="ECO:0000256" key="6">
    <source>
        <dbReference type="SAM" id="Phobius"/>
    </source>
</evidence>
<evidence type="ECO:0000256" key="4">
    <source>
        <dbReference type="ARBA" id="ARBA00022989"/>
    </source>
</evidence>
<dbReference type="RefSeq" id="XP_019621380.1">
    <property type="nucleotide sequence ID" value="XM_019765821.1"/>
</dbReference>
<keyword evidence="4 6" id="KW-1133">Transmembrane helix</keyword>
<keyword evidence="3 6" id="KW-0812">Transmembrane</keyword>
<protein>
    <submittedName>
        <fullName evidence="8">Uncharacterized protein LOC109467769</fullName>
    </submittedName>
</protein>
<accession>A0A6P4XXL2</accession>
<dbReference type="AlphaFoldDB" id="A0A6P4XXL2"/>
<dbReference type="KEGG" id="bbel:109467769"/>
<reference evidence="8" key="1">
    <citation type="submission" date="2025-08" db="UniProtKB">
        <authorList>
            <consortium name="RefSeq"/>
        </authorList>
    </citation>
    <scope>IDENTIFICATION</scope>
    <source>
        <tissue evidence="8">Gonad</tissue>
    </source>
</reference>
<comment type="similarity">
    <text evidence="2">Belongs to the MS4A family.</text>
</comment>
<dbReference type="InterPro" id="IPR007237">
    <property type="entry name" value="CD20-like"/>
</dbReference>
<dbReference type="InterPro" id="IPR030417">
    <property type="entry name" value="MS4A"/>
</dbReference>
<dbReference type="PANTHER" id="PTHR23320">
    <property type="entry name" value="MEMBRANE-SPANNING 4-DOMAINS SUBFAMILY A MS4A -RELATED"/>
    <property type="match status" value="1"/>
</dbReference>
<evidence type="ECO:0000256" key="5">
    <source>
        <dbReference type="ARBA" id="ARBA00023136"/>
    </source>
</evidence>
<sequence>MCCGEVGCCGGGCEHKGTSILNLGWASIVLAVIGFILYMVADEVYGGYPFAIMHQINAPIWGGSFIVLVGALAICAGNKPDNARLRIALLVMSIFGILFAMASWIIASTGLVFDCHGCDSFVLGPCDPDEFDNCSGLSDYWYDIFPNWRSIDCGGIRALFALQLILGLTETVLMFIVSIKTCCGTCRTCCKGTQQPPTQAMTYQPGQPALQQI</sequence>
<gene>
    <name evidence="8" type="primary">LOC109467769</name>
</gene>
<keyword evidence="7" id="KW-1185">Reference proteome</keyword>
<evidence type="ECO:0000256" key="3">
    <source>
        <dbReference type="ARBA" id="ARBA00022692"/>
    </source>
</evidence>
<organism evidence="7 8">
    <name type="scientific">Branchiostoma belcheri</name>
    <name type="common">Amphioxus</name>
    <dbReference type="NCBI Taxonomy" id="7741"/>
    <lineage>
        <taxon>Eukaryota</taxon>
        <taxon>Metazoa</taxon>
        <taxon>Chordata</taxon>
        <taxon>Cephalochordata</taxon>
        <taxon>Leptocardii</taxon>
        <taxon>Amphioxiformes</taxon>
        <taxon>Branchiostomatidae</taxon>
        <taxon>Branchiostoma</taxon>
    </lineage>
</organism>
<comment type="subcellular location">
    <subcellularLocation>
        <location evidence="1">Membrane</location>
        <topology evidence="1">Multi-pass membrane protein</topology>
    </subcellularLocation>
</comment>